<dbReference type="Pfam" id="PF12514">
    <property type="entry name" value="DUF3718"/>
    <property type="match status" value="1"/>
</dbReference>
<dbReference type="Proteomes" id="UP001163726">
    <property type="component" value="Chromosome"/>
</dbReference>
<feature type="chain" id="PRO_5046250954" evidence="1">
    <location>
        <begin position="24"/>
        <end position="120"/>
    </location>
</feature>
<feature type="signal peptide" evidence="1">
    <location>
        <begin position="1"/>
        <end position="23"/>
    </location>
</feature>
<organism evidence="2 3">
    <name type="scientific">Catenovulum adriaticum</name>
    <dbReference type="NCBI Taxonomy" id="2984846"/>
    <lineage>
        <taxon>Bacteria</taxon>
        <taxon>Pseudomonadati</taxon>
        <taxon>Pseudomonadota</taxon>
        <taxon>Gammaproteobacteria</taxon>
        <taxon>Alteromonadales</taxon>
        <taxon>Alteromonadaceae</taxon>
        <taxon>Catenovulum</taxon>
    </lineage>
</organism>
<dbReference type="InterPro" id="IPR022193">
    <property type="entry name" value="DUF3718"/>
</dbReference>
<dbReference type="RefSeq" id="WP_268075616.1">
    <property type="nucleotide sequence ID" value="NZ_CP109965.1"/>
</dbReference>
<protein>
    <submittedName>
        <fullName evidence="2">DUF3718 domain-containing protein</fullName>
    </submittedName>
</protein>
<name>A0ABY7ANL6_9ALTE</name>
<proteinExistence type="predicted"/>
<dbReference type="EMBL" id="CP109965">
    <property type="protein sequence ID" value="WAJ71152.1"/>
    <property type="molecule type" value="Genomic_DNA"/>
</dbReference>
<sequence length="120" mass="13021">MKNKFLFASSLFVACLSVNSAQANELGVTICKSVMNNDKHGLRLALRSGGFKLRSLYKDLRCNDKSLIQLALESSANDVGSYIVSKVSKSTLKDVDDLGWAESNGHSASPIVAELKDRVN</sequence>
<evidence type="ECO:0000256" key="1">
    <source>
        <dbReference type="SAM" id="SignalP"/>
    </source>
</evidence>
<dbReference type="PROSITE" id="PS51257">
    <property type="entry name" value="PROKAR_LIPOPROTEIN"/>
    <property type="match status" value="1"/>
</dbReference>
<evidence type="ECO:0000313" key="3">
    <source>
        <dbReference type="Proteomes" id="UP001163726"/>
    </source>
</evidence>
<keyword evidence="3" id="KW-1185">Reference proteome</keyword>
<accession>A0ABY7ANL6</accession>
<keyword evidence="1" id="KW-0732">Signal</keyword>
<evidence type="ECO:0000313" key="2">
    <source>
        <dbReference type="EMBL" id="WAJ71152.1"/>
    </source>
</evidence>
<reference evidence="2" key="1">
    <citation type="submission" date="2022-10" db="EMBL/GenBank/DDBJ databases">
        <title>Catenovulum adriacola sp. nov. isolated in the Harbour of Susak.</title>
        <authorList>
            <person name="Schoch T."/>
            <person name="Reich S.J."/>
            <person name="Stoeferle S."/>
            <person name="Flaiz M."/>
            <person name="Kazda M."/>
            <person name="Riedel C.U."/>
            <person name="Duerre P."/>
        </authorList>
    </citation>
    <scope>NUCLEOTIDE SEQUENCE</scope>
    <source>
        <strain evidence="2">TS8</strain>
    </source>
</reference>
<gene>
    <name evidence="2" type="ORF">OLW01_04920</name>
</gene>